<dbReference type="Proteomes" id="UP000887580">
    <property type="component" value="Unplaced"/>
</dbReference>
<accession>A0AC35GM23</accession>
<reference evidence="2" key="1">
    <citation type="submission" date="2022-11" db="UniProtKB">
        <authorList>
            <consortium name="WormBaseParasite"/>
        </authorList>
    </citation>
    <scope>IDENTIFICATION</scope>
</reference>
<proteinExistence type="predicted"/>
<name>A0AC35GM23_9BILA</name>
<evidence type="ECO:0000313" key="2">
    <source>
        <dbReference type="WBParaSite" id="PS1159_v2.g6428.t1"/>
    </source>
</evidence>
<dbReference type="WBParaSite" id="PS1159_v2.g6428.t1">
    <property type="protein sequence ID" value="PS1159_v2.g6428.t1"/>
    <property type="gene ID" value="PS1159_v2.g6428"/>
</dbReference>
<organism evidence="1 2">
    <name type="scientific">Panagrolaimus sp. PS1159</name>
    <dbReference type="NCBI Taxonomy" id="55785"/>
    <lineage>
        <taxon>Eukaryota</taxon>
        <taxon>Metazoa</taxon>
        <taxon>Ecdysozoa</taxon>
        <taxon>Nematoda</taxon>
        <taxon>Chromadorea</taxon>
        <taxon>Rhabditida</taxon>
        <taxon>Tylenchina</taxon>
        <taxon>Panagrolaimomorpha</taxon>
        <taxon>Panagrolaimoidea</taxon>
        <taxon>Panagrolaimidae</taxon>
        <taxon>Panagrolaimus</taxon>
    </lineage>
</organism>
<protein>
    <submittedName>
        <fullName evidence="2">Hepcidin</fullName>
    </submittedName>
</protein>
<sequence>MNSKLFFFLALFIVIGCAFVATADFDNSMNETAVIDEDNLSSPNVGFLSRFKRANKKCRRFPGCVQFMCNRCCGNCNKADCVTGMCFLCCR</sequence>
<evidence type="ECO:0000313" key="1">
    <source>
        <dbReference type="Proteomes" id="UP000887580"/>
    </source>
</evidence>